<comment type="catalytic activity">
    <reaction evidence="1">
        <text>Thiol-dependent hydrolysis of ester, thioester, amide, peptide and isopeptide bonds formed by the C-terminal Gly of ubiquitin (a 76-residue protein attached to proteins as an intracellular targeting signal).</text>
        <dbReference type="EC" id="3.4.19.12"/>
    </reaction>
</comment>
<accession>A0AAD4CY40</accession>
<feature type="compositionally biased region" description="Basic and acidic residues" evidence="7">
    <location>
        <begin position="2863"/>
        <end position="2875"/>
    </location>
</feature>
<feature type="region of interest" description="Disordered" evidence="7">
    <location>
        <begin position="2859"/>
        <end position="2887"/>
    </location>
</feature>
<dbReference type="Gene3D" id="3.40.50.720">
    <property type="entry name" value="NAD(P)-binding Rossmann-like Domain"/>
    <property type="match status" value="1"/>
</dbReference>
<evidence type="ECO:0000313" key="9">
    <source>
        <dbReference type="EMBL" id="KAF9894652.1"/>
    </source>
</evidence>
<proteinExistence type="predicted"/>
<dbReference type="SMART" id="SM00829">
    <property type="entry name" value="PKS_ER"/>
    <property type="match status" value="1"/>
</dbReference>
<evidence type="ECO:0000256" key="7">
    <source>
        <dbReference type="SAM" id="MobiDB-lite"/>
    </source>
</evidence>
<evidence type="ECO:0000256" key="6">
    <source>
        <dbReference type="ARBA" id="ARBA00022807"/>
    </source>
</evidence>
<evidence type="ECO:0000256" key="1">
    <source>
        <dbReference type="ARBA" id="ARBA00000707"/>
    </source>
</evidence>
<dbReference type="GO" id="GO:0016491">
    <property type="term" value="F:oxidoreductase activity"/>
    <property type="evidence" value="ECO:0007669"/>
    <property type="project" value="InterPro"/>
</dbReference>
<dbReference type="PANTHER" id="PTHR13367:SF34">
    <property type="match status" value="1"/>
</dbReference>
<dbReference type="InterPro" id="IPR013154">
    <property type="entry name" value="ADH-like_N"/>
</dbReference>
<dbReference type="GO" id="GO:0004843">
    <property type="term" value="F:cysteine-type deubiquitinase activity"/>
    <property type="evidence" value="ECO:0007669"/>
    <property type="project" value="UniProtKB-EC"/>
</dbReference>
<feature type="region of interest" description="Disordered" evidence="7">
    <location>
        <begin position="176"/>
        <end position="202"/>
    </location>
</feature>
<feature type="domain" description="Enoyl reductase (ER)" evidence="8">
    <location>
        <begin position="3135"/>
        <end position="3448"/>
    </location>
</feature>
<dbReference type="InterPro" id="IPR011032">
    <property type="entry name" value="GroES-like_sf"/>
</dbReference>
<dbReference type="Proteomes" id="UP001194746">
    <property type="component" value="Unassembled WGS sequence"/>
</dbReference>
<keyword evidence="4" id="KW-0833">Ubl conjugation pathway</keyword>
<gene>
    <name evidence="9" type="ORF">FE257_006540</name>
</gene>
<name>A0AAD4CY40_ASPNN</name>
<dbReference type="Pfam" id="PF12359">
    <property type="entry name" value="DUF3645"/>
    <property type="match status" value="1"/>
</dbReference>
<evidence type="ECO:0000256" key="2">
    <source>
        <dbReference type="ARBA" id="ARBA00012759"/>
    </source>
</evidence>
<keyword evidence="5" id="KW-0378">Hydrolase</keyword>
<dbReference type="InterPro" id="IPR036291">
    <property type="entry name" value="NAD(P)-bd_dom_sf"/>
</dbReference>
<feature type="compositionally biased region" description="Basic and acidic residues" evidence="7">
    <location>
        <begin position="192"/>
        <end position="202"/>
    </location>
</feature>
<reference evidence="9" key="2">
    <citation type="submission" date="2020-02" db="EMBL/GenBank/DDBJ databases">
        <authorList>
            <person name="Gilchrist C.L.M."/>
            <person name="Chooi Y.-H."/>
        </authorList>
    </citation>
    <scope>NUCLEOTIDE SEQUENCE</scope>
    <source>
        <strain evidence="9">MST-FP2251</strain>
    </source>
</reference>
<dbReference type="PANTHER" id="PTHR13367">
    <property type="entry name" value="UBIQUITIN THIOESTERASE"/>
    <property type="match status" value="1"/>
</dbReference>
<keyword evidence="10" id="KW-1185">Reference proteome</keyword>
<evidence type="ECO:0000256" key="5">
    <source>
        <dbReference type="ARBA" id="ARBA00022801"/>
    </source>
</evidence>
<dbReference type="InterPro" id="IPR022105">
    <property type="entry name" value="DUF3645"/>
</dbReference>
<comment type="caution">
    <text evidence="9">The sequence shown here is derived from an EMBL/GenBank/DDBJ whole genome shotgun (WGS) entry which is preliminary data.</text>
</comment>
<organism evidence="9 10">
    <name type="scientific">Aspergillus nanangensis</name>
    <dbReference type="NCBI Taxonomy" id="2582783"/>
    <lineage>
        <taxon>Eukaryota</taxon>
        <taxon>Fungi</taxon>
        <taxon>Dikarya</taxon>
        <taxon>Ascomycota</taxon>
        <taxon>Pezizomycotina</taxon>
        <taxon>Eurotiomycetes</taxon>
        <taxon>Eurotiomycetidae</taxon>
        <taxon>Eurotiales</taxon>
        <taxon>Aspergillaceae</taxon>
        <taxon>Aspergillus</taxon>
        <taxon>Aspergillus subgen. Circumdati</taxon>
    </lineage>
</organism>
<dbReference type="Pfam" id="PF08240">
    <property type="entry name" value="ADH_N"/>
    <property type="match status" value="1"/>
</dbReference>
<dbReference type="Pfam" id="PF13602">
    <property type="entry name" value="ADH_zinc_N_2"/>
    <property type="match status" value="1"/>
</dbReference>
<evidence type="ECO:0000256" key="3">
    <source>
        <dbReference type="ARBA" id="ARBA00022670"/>
    </source>
</evidence>
<dbReference type="SUPFAM" id="SSF50129">
    <property type="entry name" value="GroES-like"/>
    <property type="match status" value="1"/>
</dbReference>
<reference evidence="9" key="1">
    <citation type="journal article" date="2019" name="Beilstein J. Org. Chem.">
        <title>Nanangenines: drimane sesquiterpenoids as the dominant metabolite cohort of a novel Australian fungus, Aspergillus nanangensis.</title>
        <authorList>
            <person name="Lacey H.J."/>
            <person name="Gilchrist C.L.M."/>
            <person name="Crombie A."/>
            <person name="Kalaitzis J.A."/>
            <person name="Vuong D."/>
            <person name="Rutledge P.J."/>
            <person name="Turner P."/>
            <person name="Pitt J.I."/>
            <person name="Lacey E."/>
            <person name="Chooi Y.H."/>
            <person name="Piggott A.M."/>
        </authorList>
    </citation>
    <scope>NUCLEOTIDE SEQUENCE</scope>
    <source>
        <strain evidence="9">MST-FP2251</strain>
    </source>
</reference>
<dbReference type="InterPro" id="IPR020843">
    <property type="entry name" value="ER"/>
</dbReference>
<dbReference type="Gene3D" id="3.90.180.10">
    <property type="entry name" value="Medium-chain alcohol dehydrogenases, catalytic domain"/>
    <property type="match status" value="1"/>
</dbReference>
<evidence type="ECO:0000256" key="4">
    <source>
        <dbReference type="ARBA" id="ARBA00022786"/>
    </source>
</evidence>
<dbReference type="InterPro" id="IPR022099">
    <property type="entry name" value="DUF3638"/>
</dbReference>
<keyword evidence="3" id="KW-0645">Protease</keyword>
<dbReference type="InterPro" id="IPR046541">
    <property type="entry name" value="DUF6606"/>
</dbReference>
<dbReference type="Pfam" id="PF12340">
    <property type="entry name" value="DUF3638"/>
    <property type="match status" value="1"/>
</dbReference>
<sequence length="3467" mass="392892">MSGLPVTSSLSIGESMYLLHHVFLPPQLPQQEDYNSEYESILLDNVISALGNFQAYLRTQEGEIIDCIIAMVSRLRKTRDWHGDVNEAALKEALEELDTSGGILPIHVRSQNAAVLMTRCNETIHVEAFELSPRNKAVNTTIGRLQRQFPGPTLELDRDTFRESGMQDTIAQALQRMSHQSVAGTKPKVKKAGQEHDEDRDTTDPRIVTELFTAFLRPRCRSVDSLQVHKNTRDEVLWLDSRQPWRRSPLWLLVRATVQLAFRRLHMREEIQDDLYKQFMVFFMSALLNKSHKNMRSEHRYIMNAKIARRLRKLGLHYHPTWFSFVQEALERSNGRIQKTWRNIIIKNSLGQDMSSLAGLSFTNDIDCVLPGLDAWLDGIRQGEHSQAGADLEPQSGLVEFERTELPSLSDLIDLDYMPYNLAAFESWVDSNLDDWIRTHLGAEDTCQRLGRLMGDYYKIASPLYSQNPEAMSIMLLTILELWMACDQSAIHIHPMLGHYDAHIPIHLFESLVLPHLSQLTRLSRAESYMLRRREALRYPGSNIFLDFGTPSCFSVKYFDQSGEHQNLLATIEQSARRERAEKKAELHQKRQRYRDLYALHNETDCTYYEYVLDKRFNLKETRHHPSCTSCGYKDTANSISIYVHEWPLPRDSLQAKSTVFELNLPRPFAFWRDTTAFVLFTVLHVEYAVRETPRAEYRPQTYSGLSPFFTHVDASPRIGLLSEDKPHQGTHRRNKHIIHVTENDVCLANGMHFKYFDNAVRCFGTSFVPTNKITSMCAYKLPQTSAFLQKFLFRPTEECDGPPPNTVIASQHACPEDMSLGEFKALCSMPLGIHIQWVNILRQLAAPSVLFNRVDTCIFILQIIHQTGPPTRGSVLRAGHIILNDDTFVVSLLAEINKTACVIKENWQSAQELNVLILLTHRILALSPSVEIQDICLAHLELFRAISFAWVATVRNAANNTENDQHRNDLVARSTHLALICVGTFDTEGTFLERILDDEGNASTFIQCSMTINDRKGLLDTMSNCLLPVLYYRWQILAYRCYRIVADNIVQRSPAALDQAIRRTWAAYRPGRLWSVAPGGNHCCLRTQMGCESTNDSGLQVHFNLLTGELLINGRPLARLPSKYERHKTYKTLFGRSLVEVMPSDIPGMQFSSQREYKSHQVHIGRDRVPGSGAFDLRVRALDDTRVWEFVPPRLLAGSFPDAFVEGYAHWYDVDGGYVEFRPAKAPWQSSRSHWRLKHTQSRPGWQLARDTTSLISMGSETARSLSDILGPLEKASKVHCKLHHVPRLLEIEIPRLRLSFNLRPGDSLIESRQYPGMTIDPDQSLDTLIGLRNKLILRDDKTRNRVVLIPEGDLTWTKDGDHVAVRVDWQPVTNVHVYLVNSQMGCLTDNGSVQSKLALCYLHAITSFCVPDPLSQKTGTEQSLSMLRSASMRSFNQLHPDNILILQKIAQLTPERRYYPANERVMQSIQWEPVLDCLAQHNDFREQVSVIFDQDRRMRMFAQESQLEQPPLPYANMDLLDRDRIRSSTFQTSGFGAENHTTAHDRCYGELGRNYRSEECSNVFTLCQITYKQIPSVQSITSQSLVSRLWKFLLKSGQIRGPGTPIDLKQIKYDATWFVEPDAFVSSHWCSIHRLLCSGTTRPNKFTVMIWLSTLAFSKKVPIIVLQILAAIYVIPNMASLTVPSQALFQPHDGYEVKVDELKSGIHSALRTHTPESDLSPNPGETYNKFQSRIKTLRKKNKGKALDHFIAGLQKQWPTPYPSAPICMEHPRFQDYFETQMAMEYVRGRFLVWFDNRELRQYLTDIASIFIDQPIRSLTMPPWHCPAPVQPPCRRRASVDVDDILDESLGPPPALEVEPPLLETLLSPSHSGGEHTPRLRSLVHALELQAGSDYERRYVEQLRGSMKSLQSIEQVDHIILGDAELEEIILAYFHRCRKHYEELFSAIMSRMTFSDAVIDEVDTESAVLCKVFRVFARVNMSPRVSPELLLRQLARNRWVRLSDRWKRCFVAYGRSITELQRANRLLDLISRRADLARELQNPGHSNWDPYDFPESLLLEIENGLLIRDVQENIARQMRNVQPGQNVVMQLNMGEGKSSVIVPIVAAALADGACLVRVIVAKPQSRQMFQMLVSKLGGLLGRRIYHLPISRSLHIGETEAEEIERMCQECMAEGGALLVQPEHILSLKLMCLESFIMGRNSVGICLLRTLEFFRTSSRDVVDESDENFNVKFELIYTMGAQRPLDLSPQRWILIQQMLSLVRKYAPVVKRQLPQSIEVDEHRPGSFPRTRLLHANAALQLFNRIAEHVCNNGIDTLPISRQPAMTRKAVLSYCLDPDLSEQEVSAVEDSSASGFWTASTKDSLLLLRGLLAGNILAFCFGQKRWRVNYGPDISRTPPTRLSVPYRAKDSPAPRSEFSHPDVVVVLTCLSYYYYGLCDDDLFLAFSHLVGSDQADAEYQAWVEDAPSLPSAYHDLGGINLQDRHHCLEHIFPSLRFAKGVIDYFLAHIVFPKELREFPNKLSASGWDIGEIKAYPTVGFSGTNDSRITLPLSVEQLDLQDQNHTNALVLEHILQPETFVAFIPPRDDLPRSDAQILLDMVVGLDPPTRVILDVGAQVLELTNLDLAKAWLEKTPDTGQTQAVIFVNDRDEISVVDRTGLVEPLQISPFEKNLETCLVFLDEAHTRGIDLKLPQNYRAAVTLGAGITKDKLVQACMRMRKLGKGQSVVFCIPGEIKTKIRSLNEQLHESNIDVSAVLCWAVSESWIDMQRSIPLWAVQGKRFERQSNLWHDARRDSQMSKRQAENFLEPESQSIEQRYRPRQEQTQILCSEADGSEMVDRIIARCDLFSSVSFASTQLQEEQERELAPEIEQERQVQRPPPANPEQHRIHPDLHLFVSTGVIDTSSTAVKPAFQILRDTSASKYLDVSELPSGLLVTVDFARTVQIPKRTSDLDSYQRAVEWVLTSRNHIGTSRKFMKHMIVISPYEANELCPQIAKSRAVMMHLYAPRQNRTFSPLDKLNLYAVPASSTDIHIPESLVIQLNLFAGQLYISSYNEYLKICDFLGVASVPTPEGLTVAADGFIVASIQQAETKFARSPLKFFKVLMSKIRKDGQEIDKTHLGKILDGKLSIVRQFGPPREVITCEICDPPIPGPGQVLVQMLLASINPSDLIPITGAYRARTSLPFVPGFEGVGVIKAVGTGVTEMKIGDRVLPLGSAGAWQEFKLSEERWCFPVPTDLTDQQAATAYINPLTAWMMTKEYAPTSPAPVVVNAATSAISQMIIRLLNRVGVRPIVLTRRPEVLDQLMSRSEVTAVICTSNGDLRRRISEWTGVRGLAVAYDAVGGSEGNDLAHSLAPGGTLVHYGLLSGTPLSPWLYKECPGVHITLFRLRDWVHGAGRHEIQRALDAVFDLVRDGIVESKISRVFQLASLKEALEYEATPDRKGKVLLSVSQESSPIVSQQSAISFE</sequence>
<dbReference type="SUPFAM" id="SSF51735">
    <property type="entry name" value="NAD(P)-binding Rossmann-fold domains"/>
    <property type="match status" value="1"/>
</dbReference>
<dbReference type="CDD" id="cd05282">
    <property type="entry name" value="ETR_like"/>
    <property type="match status" value="1"/>
</dbReference>
<dbReference type="Pfam" id="PF20255">
    <property type="entry name" value="DUF6606"/>
    <property type="match status" value="1"/>
</dbReference>
<evidence type="ECO:0000259" key="8">
    <source>
        <dbReference type="SMART" id="SM00829"/>
    </source>
</evidence>
<dbReference type="EMBL" id="VCAU01000003">
    <property type="protein sequence ID" value="KAF9894652.1"/>
    <property type="molecule type" value="Genomic_DNA"/>
</dbReference>
<protein>
    <recommendedName>
        <fullName evidence="2">ubiquitinyl hydrolase 1</fullName>
        <ecNumber evidence="2">3.4.19.12</ecNumber>
    </recommendedName>
</protein>
<evidence type="ECO:0000313" key="10">
    <source>
        <dbReference type="Proteomes" id="UP001194746"/>
    </source>
</evidence>
<dbReference type="InterPro" id="IPR051346">
    <property type="entry name" value="OTU_Deubiquitinase"/>
</dbReference>
<dbReference type="EC" id="3.4.19.12" evidence="2"/>
<dbReference type="GO" id="GO:0006508">
    <property type="term" value="P:proteolysis"/>
    <property type="evidence" value="ECO:0007669"/>
    <property type="project" value="UniProtKB-KW"/>
</dbReference>
<keyword evidence="6" id="KW-0788">Thiol protease</keyword>